<dbReference type="Pfam" id="PF00248">
    <property type="entry name" value="Aldo_ket_red"/>
    <property type="match status" value="1"/>
</dbReference>
<keyword evidence="4" id="KW-0317">Glutathione biosynthesis</keyword>
<keyword evidence="12" id="KW-1185">Reference proteome</keyword>
<proteinExistence type="inferred from homology"/>
<evidence type="ECO:0000259" key="10">
    <source>
        <dbReference type="Pfam" id="PF00248"/>
    </source>
</evidence>
<dbReference type="GO" id="GO:0035226">
    <property type="term" value="F:glutamate-cysteine ligase catalytic subunit binding"/>
    <property type="evidence" value="ECO:0007669"/>
    <property type="project" value="InterPro"/>
</dbReference>
<accession>A0A9P4MNP8</accession>
<sequence length="328" mass="36077">MVNIVLSTGNIIGAAAASVGFSATQKSNQELTRSLRMNIEDAQHDAIPQANGSTTTTDNARHAYDWKRWTDLRDDGKTLYVPAIDFSESSLAEEREQYDITVKLFYLRSATPEERERHTRDAVNLVLKELHMSSIDLLIVSFPGVYFDEETEDCPNKIRSRGPPVDAEPLESLLQSWNALEKLHAEGVVLKLGVAEFGPERLEPFLKQTRTPPAVDQINLRDCCSVPQPLMSLAKSNGVDLLVHNDCTNILPKGTVRELLGQGESGAGVLAGSATTEDVESKSHKSDKIVTGIKGEVTPQWVVKYTAVVRNRGVVENKGYFAQADVTT</sequence>
<dbReference type="EMBL" id="ML996084">
    <property type="protein sequence ID" value="KAF2153941.1"/>
    <property type="molecule type" value="Genomic_DNA"/>
</dbReference>
<evidence type="ECO:0000256" key="2">
    <source>
        <dbReference type="ARBA" id="ARBA00008612"/>
    </source>
</evidence>
<dbReference type="SUPFAM" id="SSF51430">
    <property type="entry name" value="NAD(P)-linked oxidoreductase"/>
    <property type="match status" value="1"/>
</dbReference>
<evidence type="ECO:0000256" key="8">
    <source>
        <dbReference type="ARBA" id="ARBA00031732"/>
    </source>
</evidence>
<comment type="pathway">
    <text evidence="1">Sulfur metabolism; glutathione biosynthesis; glutathione from L-cysteine and L-glutamate: step 1/2.</text>
</comment>
<protein>
    <recommendedName>
        <fullName evidence="8">GCS light chain</fullName>
    </recommendedName>
    <alternativeName>
        <fullName evidence="6">Gamma-ECS regulatory subunit</fullName>
    </alternativeName>
    <alternativeName>
        <fullName evidence="9">Gamma-glutamylcysteine synthetase regulatory subunit</fullName>
    </alternativeName>
    <alternativeName>
        <fullName evidence="7">Glutamate--cysteine ligase modifier subunit</fullName>
    </alternativeName>
</protein>
<dbReference type="OrthoDB" id="5596051at2759"/>
<dbReference type="GO" id="GO:0017109">
    <property type="term" value="C:glutamate-cysteine ligase complex"/>
    <property type="evidence" value="ECO:0007669"/>
    <property type="project" value="TreeGrafter"/>
</dbReference>
<gene>
    <name evidence="11" type="ORF">K461DRAFT_254078</name>
</gene>
<dbReference type="GO" id="GO:0030234">
    <property type="term" value="F:enzyme regulator activity"/>
    <property type="evidence" value="ECO:0007669"/>
    <property type="project" value="TreeGrafter"/>
</dbReference>
<comment type="caution">
    <text evidence="11">The sequence shown here is derived from an EMBL/GenBank/DDBJ whole genome shotgun (WGS) entry which is preliminary data.</text>
</comment>
<evidence type="ECO:0000256" key="5">
    <source>
        <dbReference type="ARBA" id="ARBA00023002"/>
    </source>
</evidence>
<comment type="similarity">
    <text evidence="2">Belongs to the aldo/keto reductase family. Glutamate--cysteine ligase light chain subfamily.</text>
</comment>
<dbReference type="AlphaFoldDB" id="A0A9P4MNP8"/>
<dbReference type="GO" id="GO:0006750">
    <property type="term" value="P:glutathione biosynthetic process"/>
    <property type="evidence" value="ECO:0007669"/>
    <property type="project" value="UniProtKB-KW"/>
</dbReference>
<name>A0A9P4MNP8_9PEZI</name>
<dbReference type="GO" id="GO:0016491">
    <property type="term" value="F:oxidoreductase activity"/>
    <property type="evidence" value="ECO:0007669"/>
    <property type="project" value="UniProtKB-KW"/>
</dbReference>
<reference evidence="11" key="1">
    <citation type="journal article" date="2020" name="Stud. Mycol.">
        <title>101 Dothideomycetes genomes: a test case for predicting lifestyles and emergence of pathogens.</title>
        <authorList>
            <person name="Haridas S."/>
            <person name="Albert R."/>
            <person name="Binder M."/>
            <person name="Bloem J."/>
            <person name="Labutti K."/>
            <person name="Salamov A."/>
            <person name="Andreopoulos B."/>
            <person name="Baker S."/>
            <person name="Barry K."/>
            <person name="Bills G."/>
            <person name="Bluhm B."/>
            <person name="Cannon C."/>
            <person name="Castanera R."/>
            <person name="Culley D."/>
            <person name="Daum C."/>
            <person name="Ezra D."/>
            <person name="Gonzalez J."/>
            <person name="Henrissat B."/>
            <person name="Kuo A."/>
            <person name="Liang C."/>
            <person name="Lipzen A."/>
            <person name="Lutzoni F."/>
            <person name="Magnuson J."/>
            <person name="Mondo S."/>
            <person name="Nolan M."/>
            <person name="Ohm R."/>
            <person name="Pangilinan J."/>
            <person name="Park H.-J."/>
            <person name="Ramirez L."/>
            <person name="Alfaro M."/>
            <person name="Sun H."/>
            <person name="Tritt A."/>
            <person name="Yoshinaga Y."/>
            <person name="Zwiers L.-H."/>
            <person name="Turgeon B."/>
            <person name="Goodwin S."/>
            <person name="Spatafora J."/>
            <person name="Crous P."/>
            <person name="Grigoriev I."/>
        </authorList>
    </citation>
    <scope>NUCLEOTIDE SEQUENCE</scope>
    <source>
        <strain evidence="11">CBS 260.36</strain>
    </source>
</reference>
<dbReference type="InterPro" id="IPR036812">
    <property type="entry name" value="NAD(P)_OxRdtase_dom_sf"/>
</dbReference>
<evidence type="ECO:0000313" key="12">
    <source>
        <dbReference type="Proteomes" id="UP000799439"/>
    </source>
</evidence>
<evidence type="ECO:0000313" key="11">
    <source>
        <dbReference type="EMBL" id="KAF2153941.1"/>
    </source>
</evidence>
<dbReference type="PANTHER" id="PTHR13295:SF4">
    <property type="entry name" value="GLUTAMATE--CYSTEINE LIGASE REGULATORY SUBUNIT"/>
    <property type="match status" value="1"/>
</dbReference>
<evidence type="ECO:0000256" key="9">
    <source>
        <dbReference type="ARBA" id="ARBA00032926"/>
    </source>
</evidence>
<evidence type="ECO:0000256" key="1">
    <source>
        <dbReference type="ARBA" id="ARBA00005006"/>
    </source>
</evidence>
<dbReference type="Gene3D" id="3.20.20.100">
    <property type="entry name" value="NADP-dependent oxidoreductase domain"/>
    <property type="match status" value="1"/>
</dbReference>
<comment type="subunit">
    <text evidence="3">Heterodimer of a catalytic heavy chain and a regulatory light chain.</text>
</comment>
<dbReference type="PANTHER" id="PTHR13295">
    <property type="entry name" value="GLUTAMATE CYSTEINE LIGASE REGULATORY SUBUNIT"/>
    <property type="match status" value="1"/>
</dbReference>
<organism evidence="11 12">
    <name type="scientific">Myriangium duriaei CBS 260.36</name>
    <dbReference type="NCBI Taxonomy" id="1168546"/>
    <lineage>
        <taxon>Eukaryota</taxon>
        <taxon>Fungi</taxon>
        <taxon>Dikarya</taxon>
        <taxon>Ascomycota</taxon>
        <taxon>Pezizomycotina</taxon>
        <taxon>Dothideomycetes</taxon>
        <taxon>Dothideomycetidae</taxon>
        <taxon>Myriangiales</taxon>
        <taxon>Myriangiaceae</taxon>
        <taxon>Myriangium</taxon>
    </lineage>
</organism>
<dbReference type="InterPro" id="IPR023210">
    <property type="entry name" value="NADP_OxRdtase_dom"/>
</dbReference>
<feature type="domain" description="NADP-dependent oxidoreductase" evidence="10">
    <location>
        <begin position="92"/>
        <end position="243"/>
    </location>
</feature>
<evidence type="ECO:0000256" key="6">
    <source>
        <dbReference type="ARBA" id="ARBA00030406"/>
    </source>
</evidence>
<evidence type="ECO:0000256" key="3">
    <source>
        <dbReference type="ARBA" id="ARBA00011532"/>
    </source>
</evidence>
<dbReference type="Proteomes" id="UP000799439">
    <property type="component" value="Unassembled WGS sequence"/>
</dbReference>
<dbReference type="InterPro" id="IPR032963">
    <property type="entry name" value="Gclm"/>
</dbReference>
<evidence type="ECO:0000256" key="7">
    <source>
        <dbReference type="ARBA" id="ARBA00031154"/>
    </source>
</evidence>
<evidence type="ECO:0000256" key="4">
    <source>
        <dbReference type="ARBA" id="ARBA00022684"/>
    </source>
</evidence>
<keyword evidence="5" id="KW-0560">Oxidoreductase</keyword>